<evidence type="ECO:0000313" key="4">
    <source>
        <dbReference type="EMBL" id="PPQ93886.1"/>
    </source>
</evidence>
<dbReference type="Pfam" id="PF18721">
    <property type="entry name" value="CxC6"/>
    <property type="match status" value="1"/>
</dbReference>
<reference evidence="4 5" key="1">
    <citation type="journal article" date="2018" name="Evol. Lett.">
        <title>Horizontal gene cluster transfer increased hallucinogenic mushroom diversity.</title>
        <authorList>
            <person name="Reynolds H.T."/>
            <person name="Vijayakumar V."/>
            <person name="Gluck-Thaler E."/>
            <person name="Korotkin H.B."/>
            <person name="Matheny P.B."/>
            <person name="Slot J.C."/>
        </authorList>
    </citation>
    <scope>NUCLEOTIDE SEQUENCE [LARGE SCALE GENOMIC DNA]</scope>
    <source>
        <strain evidence="4 5">2631</strain>
    </source>
</reference>
<name>A0A409XT79_PSICY</name>
<evidence type="ECO:0000256" key="1">
    <source>
        <dbReference type="SAM" id="MobiDB-lite"/>
    </source>
</evidence>
<evidence type="ECO:0000313" key="5">
    <source>
        <dbReference type="Proteomes" id="UP000283269"/>
    </source>
</evidence>
<feature type="domain" description="CxC5 like cysteine cluster associated with KDZ" evidence="2">
    <location>
        <begin position="635"/>
        <end position="723"/>
    </location>
</feature>
<dbReference type="Proteomes" id="UP000283269">
    <property type="component" value="Unassembled WGS sequence"/>
</dbReference>
<dbReference type="Pfam" id="PF18718">
    <property type="entry name" value="CxC5"/>
    <property type="match status" value="1"/>
</dbReference>
<protein>
    <recommendedName>
        <fullName evidence="6">CxC6 like cysteine cluster associated with KDZ domain-containing protein</fullName>
    </recommendedName>
</protein>
<evidence type="ECO:0008006" key="6">
    <source>
        <dbReference type="Google" id="ProtNLM"/>
    </source>
</evidence>
<dbReference type="OrthoDB" id="3005731at2759"/>
<dbReference type="InterPro" id="IPR040898">
    <property type="entry name" value="CxC6"/>
</dbReference>
<dbReference type="AlphaFoldDB" id="A0A409XT79"/>
<feature type="domain" description="CxC6 like cysteine cluster associated with KDZ" evidence="3">
    <location>
        <begin position="861"/>
        <end position="924"/>
    </location>
</feature>
<sequence>GEAQVESGSGEDSSEDREGLEQAVAEGKGECKGEGEGEGESESKDKVEHEREVEVKGKDSGESKIESKDGKVSSDVEMHAVNALSAAQISTAAMANTIEETEPEALHVSLEQLQGASKFIGVFVHGNAMGNTYEFGDNPVAKLPALPPKSQVMIFISSENSASVVPTQTPPNFQRIMPIHHMSKPLFEALAKKLPTIKNSEYIIFVHTIVWDFLGPFEEITSADGDKEITWQVENNKPVLHVLLSNFSLPTASSSVISLSAAGMLSTNAGLVVANASQSVAPVALVQSHGPVKMALTTEQIQMANALDVSPEMYCTGNVGTLQENYAHCLCFLETEARFAQIWKDRTWPVILQKPGGADIQCLFVSRSSWHDSWSKTFLLLNKHPEMQKWLQDDPDCLSDVELWGSNLKTYHFPELIAWVQRGGLLKKTKKAVTKVASEPASILAASTSKLMTSSKKEAVVKKSTSAKAGNYGHKYIKILSPLLLCFCLDGLFSNLGTLIYLLACTALSSQLSLAFLVLLLIPHVVESTQSAPFPDMVFKDFSDFIINNFGQKISLPTNAGCGATLWTKCLACAIIAKLGPDNAVTLFSESELSLIETATTRNQDVTLLSVKLSKFSQVLGLYPYNQRQKFTGTLQRTSHNSIQPALLICPNFNCKTIYHADHEHTPATDDTEAMQFFLNSAVYLKVGQNFWVDHKFLAEVLSGIYHLHASTSGWANFFNDTYGTDCVGQNFWVDHKFLAEVLSGIYHLHASTSGTDCVTLSHCQVQAAFVHESIWQASEMSGIYFIIRDVVSMDEVREEAFTVLGHECLIQPARDVISTPNDSSAVLGVDPVVASTVVQSGSNNPAAQNSVQMQNVTIQVIDGMVNGTKHCAYDGCTSDLANYQGGAFCQVHEHEFGNPCRVRDCTGTSIPSTMACEAHQSLDHSAEGLSGSKRMLNRQQENLEWNPKHKHEYQPHDQPPAELIYKKNTILVLQPFIVLKQSVSHVVLLRHGLESDPNILAFINKVYPTKESCPDYICIEKACTVLKHIAAQVDSYCYQNHCKTDILCQTWCNPASTDGSAPNLVITATASDGTTYQKWAFNTQACEQLNAWLGGFDSILKRMTPQNYNWFIHTMLSYHTRKVLQ</sequence>
<dbReference type="STRING" id="93625.A0A409XT79"/>
<feature type="compositionally biased region" description="Low complexity" evidence="1">
    <location>
        <begin position="1"/>
        <end position="11"/>
    </location>
</feature>
<comment type="caution">
    <text evidence="4">The sequence shown here is derived from an EMBL/GenBank/DDBJ whole genome shotgun (WGS) entry which is preliminary data.</text>
</comment>
<dbReference type="InterPro" id="IPR041539">
    <property type="entry name" value="CxC5"/>
</dbReference>
<keyword evidence="5" id="KW-1185">Reference proteome</keyword>
<organism evidence="4 5">
    <name type="scientific">Psilocybe cyanescens</name>
    <dbReference type="NCBI Taxonomy" id="93625"/>
    <lineage>
        <taxon>Eukaryota</taxon>
        <taxon>Fungi</taxon>
        <taxon>Dikarya</taxon>
        <taxon>Basidiomycota</taxon>
        <taxon>Agaricomycotina</taxon>
        <taxon>Agaricomycetes</taxon>
        <taxon>Agaricomycetidae</taxon>
        <taxon>Agaricales</taxon>
        <taxon>Agaricineae</taxon>
        <taxon>Strophariaceae</taxon>
        <taxon>Psilocybe</taxon>
    </lineage>
</organism>
<evidence type="ECO:0000259" key="2">
    <source>
        <dbReference type="Pfam" id="PF18718"/>
    </source>
</evidence>
<feature type="compositionally biased region" description="Basic and acidic residues" evidence="1">
    <location>
        <begin position="27"/>
        <end position="73"/>
    </location>
</feature>
<accession>A0A409XT79</accession>
<evidence type="ECO:0000259" key="3">
    <source>
        <dbReference type="Pfam" id="PF18721"/>
    </source>
</evidence>
<proteinExistence type="predicted"/>
<dbReference type="EMBL" id="NHYD01000583">
    <property type="protein sequence ID" value="PPQ93886.1"/>
    <property type="molecule type" value="Genomic_DNA"/>
</dbReference>
<gene>
    <name evidence="4" type="ORF">CVT25_007325</name>
</gene>
<dbReference type="InParanoid" id="A0A409XT79"/>
<feature type="non-terminal residue" evidence="4">
    <location>
        <position position="1"/>
    </location>
</feature>
<feature type="region of interest" description="Disordered" evidence="1">
    <location>
        <begin position="1"/>
        <end position="73"/>
    </location>
</feature>